<evidence type="ECO:0000313" key="2">
    <source>
        <dbReference type="Proteomes" id="UP000662088"/>
    </source>
</evidence>
<dbReference type="RefSeq" id="WP_186835072.1">
    <property type="nucleotide sequence ID" value="NZ_JACOOQ010000010.1"/>
</dbReference>
<keyword evidence="2" id="KW-1185">Reference proteome</keyword>
<protein>
    <submittedName>
        <fullName evidence="1">SGNH/GDSL hydrolase family protein</fullName>
    </submittedName>
</protein>
<reference evidence="1" key="1">
    <citation type="submission" date="2020-08" db="EMBL/GenBank/DDBJ databases">
        <title>Genome public.</title>
        <authorList>
            <person name="Liu C."/>
            <person name="Sun Q."/>
        </authorList>
    </citation>
    <scope>NUCLEOTIDE SEQUENCE</scope>
    <source>
        <strain evidence="1">NSJ-42</strain>
    </source>
</reference>
<accession>A0A8I0A949</accession>
<gene>
    <name evidence="1" type="ORF">H8R92_07100</name>
</gene>
<dbReference type="EMBL" id="JACOOQ010000010">
    <property type="protein sequence ID" value="MBC5640201.1"/>
    <property type="molecule type" value="Genomic_DNA"/>
</dbReference>
<evidence type="ECO:0000313" key="1">
    <source>
        <dbReference type="EMBL" id="MBC5640201.1"/>
    </source>
</evidence>
<dbReference type="InterPro" id="IPR036514">
    <property type="entry name" value="SGNH_hydro_sf"/>
</dbReference>
<comment type="caution">
    <text evidence="1">The sequence shown here is derived from an EMBL/GenBank/DDBJ whole genome shotgun (WGS) entry which is preliminary data.</text>
</comment>
<dbReference type="CDD" id="cd00229">
    <property type="entry name" value="SGNH_hydrolase"/>
    <property type="match status" value="1"/>
</dbReference>
<dbReference type="AlphaFoldDB" id="A0A8I0A949"/>
<dbReference type="Proteomes" id="UP000662088">
    <property type="component" value="Unassembled WGS sequence"/>
</dbReference>
<name>A0A8I0A949_9CLOT</name>
<dbReference type="SUPFAM" id="SSF52266">
    <property type="entry name" value="SGNH hydrolase"/>
    <property type="match status" value="1"/>
</dbReference>
<dbReference type="Gene3D" id="3.40.50.1110">
    <property type="entry name" value="SGNH hydrolase"/>
    <property type="match status" value="1"/>
</dbReference>
<proteinExistence type="predicted"/>
<sequence>MASIQEHLDKIKNAIFGKDVRQSIHDGLNKINQETESTSKNQEKLERTFDDLIINAGNSNAEVAAARNGFETLGKRLDGVDEQLDTKANKNELEVERKRIDNIIALPDGSTTGDAELIDIRIGADGIQYDSSGEAIRQQFKNVNNNVSNVINELEMATHLNLTFKIGSVHANGNENLNNKYSLVSNEFSLSSKILTIVNTAESSNVGFTLVKYNDDDTITKLGVYYDKEATFDNTNSKYRILLTKGTELSDTSLKDFFRLYDGYQVSKIKVHESRLANLETIVASLSLPSNYYILNGEELKIPYSSFIDDELKSEYPYLKSSGFWYKHHFKDYFKYKGITSDSYIDFSLYNDNLTKVISEKRLNIKVANIKDINHNSVKNFMILGDSFIQSGGIVDVIVNKLKELGVTNINYVGQYTDTNTNSGNRYEGHGGYRAYDFINDPSLLRPEFPNNPFWNPTTRKVDFKYYCDNVVNVNGLDYVYIHLGVNDKLTDNLVGEQGNNEIVSRIVELVNYIHASYPNCKVIVDGLVTLSEDNEFTNFYYYRKDIFDYNSKLELALSQINNAYYIPSCLRFDSKYAYEYVYEKVYDNSDETRKVVKEWLHPSWVGYKMIADEVIPTFIYHCLMNK</sequence>
<dbReference type="GO" id="GO:0016787">
    <property type="term" value="F:hydrolase activity"/>
    <property type="evidence" value="ECO:0007669"/>
    <property type="project" value="UniProtKB-KW"/>
</dbReference>
<organism evidence="1 2">
    <name type="scientific">Clostridium lentum</name>
    <dbReference type="NCBI Taxonomy" id="2763037"/>
    <lineage>
        <taxon>Bacteria</taxon>
        <taxon>Bacillati</taxon>
        <taxon>Bacillota</taxon>
        <taxon>Clostridia</taxon>
        <taxon>Eubacteriales</taxon>
        <taxon>Clostridiaceae</taxon>
        <taxon>Clostridium</taxon>
    </lineage>
</organism>
<keyword evidence="1" id="KW-0378">Hydrolase</keyword>